<dbReference type="Proteomes" id="UP001151760">
    <property type="component" value="Unassembled WGS sequence"/>
</dbReference>
<feature type="region of interest" description="Disordered" evidence="1">
    <location>
        <begin position="626"/>
        <end position="649"/>
    </location>
</feature>
<organism evidence="2 3">
    <name type="scientific">Tanacetum coccineum</name>
    <dbReference type="NCBI Taxonomy" id="301880"/>
    <lineage>
        <taxon>Eukaryota</taxon>
        <taxon>Viridiplantae</taxon>
        <taxon>Streptophyta</taxon>
        <taxon>Embryophyta</taxon>
        <taxon>Tracheophyta</taxon>
        <taxon>Spermatophyta</taxon>
        <taxon>Magnoliopsida</taxon>
        <taxon>eudicotyledons</taxon>
        <taxon>Gunneridae</taxon>
        <taxon>Pentapetalae</taxon>
        <taxon>asterids</taxon>
        <taxon>campanulids</taxon>
        <taxon>Asterales</taxon>
        <taxon>Asteraceae</taxon>
        <taxon>Asteroideae</taxon>
        <taxon>Anthemideae</taxon>
        <taxon>Anthemidinae</taxon>
        <taxon>Tanacetum</taxon>
    </lineage>
</organism>
<reference evidence="2" key="2">
    <citation type="submission" date="2022-01" db="EMBL/GenBank/DDBJ databases">
        <authorList>
            <person name="Yamashiro T."/>
            <person name="Shiraishi A."/>
            <person name="Satake H."/>
            <person name="Nakayama K."/>
        </authorList>
    </citation>
    <scope>NUCLEOTIDE SEQUENCE</scope>
</reference>
<proteinExistence type="predicted"/>
<reference evidence="2" key="1">
    <citation type="journal article" date="2022" name="Int. J. Mol. Sci.">
        <title>Draft Genome of Tanacetum Coccineum: Genomic Comparison of Closely Related Tanacetum-Family Plants.</title>
        <authorList>
            <person name="Yamashiro T."/>
            <person name="Shiraishi A."/>
            <person name="Nakayama K."/>
            <person name="Satake H."/>
        </authorList>
    </citation>
    <scope>NUCLEOTIDE SEQUENCE</scope>
</reference>
<feature type="compositionally biased region" description="Acidic residues" evidence="1">
    <location>
        <begin position="316"/>
        <end position="356"/>
    </location>
</feature>
<feature type="region of interest" description="Disordered" evidence="1">
    <location>
        <begin position="307"/>
        <end position="389"/>
    </location>
</feature>
<dbReference type="EMBL" id="BQNB010011236">
    <property type="protein sequence ID" value="GJS87933.1"/>
    <property type="molecule type" value="Genomic_DNA"/>
</dbReference>
<feature type="compositionally biased region" description="Acidic residues" evidence="1">
    <location>
        <begin position="174"/>
        <end position="187"/>
    </location>
</feature>
<evidence type="ECO:0000256" key="1">
    <source>
        <dbReference type="SAM" id="MobiDB-lite"/>
    </source>
</evidence>
<evidence type="ECO:0000313" key="3">
    <source>
        <dbReference type="Proteomes" id="UP001151760"/>
    </source>
</evidence>
<gene>
    <name evidence="2" type="ORF">Tco_0770569</name>
</gene>
<feature type="compositionally biased region" description="Basic and acidic residues" evidence="1">
    <location>
        <begin position="639"/>
        <end position="649"/>
    </location>
</feature>
<keyword evidence="3" id="KW-1185">Reference proteome</keyword>
<protein>
    <submittedName>
        <fullName evidence="2">Uncharacterized protein</fullName>
    </submittedName>
</protein>
<name>A0ABQ4ZGA4_9ASTR</name>
<accession>A0ABQ4ZGA4</accession>
<feature type="compositionally biased region" description="Acidic residues" evidence="1">
    <location>
        <begin position="365"/>
        <end position="374"/>
    </location>
</feature>
<evidence type="ECO:0000313" key="2">
    <source>
        <dbReference type="EMBL" id="GJS87933.1"/>
    </source>
</evidence>
<feature type="region of interest" description="Disordered" evidence="1">
    <location>
        <begin position="732"/>
        <end position="771"/>
    </location>
</feature>
<comment type="caution">
    <text evidence="2">The sequence shown here is derived from an EMBL/GenBank/DDBJ whole genome shotgun (WGS) entry which is preliminary data.</text>
</comment>
<feature type="region of interest" description="Disordered" evidence="1">
    <location>
        <begin position="154"/>
        <end position="197"/>
    </location>
</feature>
<sequence length="1025" mass="116557">MYVDRVHQPWRTLASIINKYLFSKTASNDILRKSIIDILWGMLYMENVDYPKLIWEDFAFQIDHRQKRKADVKTCLTLGLPKSSSITSSLNTNPSPSYSTYTHNIKDDGIVSRLKFVRISEDYQEFRLPIPETMLTDEIQQLESYQMFIKYSTGQIPPKKSRGKGSQGKKTADTTEETIDVSEESDPEPARKQTASRRVVKKNVTITADDNTIPEPDIALELRKSISLTKAAEEEATRQVHATHARIITEPVPDPTRRRPSGIVSEILLACQRRIVPATSSEGTGTKPGVPDEEKVISEDNVILKWGSEQESKYTEEEDDDEMIEWVDTDEEEEKKDDDDDKIIDLEQTDDEETVDEFVHGEEHVQDDDEETSDEFVHGDEQVNDDEDEEITNAKVEESENDDEEISVAAKVDVGKTEEVKYDAKKAELPPTSSSLSVSSGFGDQFLKLSSDTSLIGTIKDTTDAEINSLLDIKIQSEVTHIQSPSVLTVHVLVNSEPLVLKHIPETPSVAPAITLLLHSSVSTIPPVLLQTITPIPTPSITTEAPTITTVLPESDALAVVHLRVMKLEKDVSELKKIDHSAEALASLKFQVPTVVKHYLGSKIGDDLQKVLQRHTTNLIQKYSVKPAPEPSKIQTPKSDLEPESEKSASEIFKIKKEQVEKQKMPKYTIKSTDNAALKEYDLKSTLYQTMNENKTFNINPANHALYHALMEALIEDENSMDKGVVDTVKNHKRQHDDDDEDPSTGPNQGKKTKRRRTKELVSSMKPSTTKETYKGRLGHLTVNNDLEFLKSSDLEKKYTTSITKTKADRYEIVGIEDMVPTLWSTTKVGSQMNKFSKHNVYSTQKILSVVSVSVKKLHGYGHLEDFAMRRAGRQKSYHQTSSRGSPAWCRGCYQKKLNITAPHKTFPEIEFKVLYTPLYKPPGAIYEDLNKQNRVMRADEMYKFSDGTLKTLRDELRHRILNFCLGYNKEMSKRKWTTIDKRRSKLIVELIDKQMRERRIIRNLERFVGAWELEMDYKLMTQTE</sequence>